<feature type="region of interest" description="Disordered" evidence="1">
    <location>
        <begin position="178"/>
        <end position="206"/>
    </location>
</feature>
<name>A0AAD5DIU4_9CHLO</name>
<dbReference type="AlphaFoldDB" id="A0AAD5DIU4"/>
<accession>A0AAD5DIU4</accession>
<proteinExistence type="predicted"/>
<organism evidence="2 3">
    <name type="scientific">Chlorella ohadii</name>
    <dbReference type="NCBI Taxonomy" id="2649997"/>
    <lineage>
        <taxon>Eukaryota</taxon>
        <taxon>Viridiplantae</taxon>
        <taxon>Chlorophyta</taxon>
        <taxon>core chlorophytes</taxon>
        <taxon>Trebouxiophyceae</taxon>
        <taxon>Chlorellales</taxon>
        <taxon>Chlorellaceae</taxon>
        <taxon>Chlorella clade</taxon>
        <taxon>Chlorella</taxon>
    </lineage>
</organism>
<dbReference type="InterPro" id="IPR037239">
    <property type="entry name" value="OSBP_sf"/>
</dbReference>
<dbReference type="Proteomes" id="UP001205105">
    <property type="component" value="Unassembled WGS sequence"/>
</dbReference>
<keyword evidence="3" id="KW-1185">Reference proteome</keyword>
<evidence type="ECO:0000313" key="3">
    <source>
        <dbReference type="Proteomes" id="UP001205105"/>
    </source>
</evidence>
<feature type="region of interest" description="Disordered" evidence="1">
    <location>
        <begin position="1"/>
        <end position="31"/>
    </location>
</feature>
<feature type="compositionally biased region" description="Basic and acidic residues" evidence="1">
    <location>
        <begin position="185"/>
        <end position="198"/>
    </location>
</feature>
<gene>
    <name evidence="2" type="ORF">COHA_009155</name>
</gene>
<comment type="caution">
    <text evidence="2">The sequence shown here is derived from an EMBL/GenBank/DDBJ whole genome shotgun (WGS) entry which is preliminary data.</text>
</comment>
<dbReference type="SUPFAM" id="SSF144000">
    <property type="entry name" value="Oxysterol-binding protein-like"/>
    <property type="match status" value="1"/>
</dbReference>
<reference evidence="2" key="1">
    <citation type="submission" date="2020-11" db="EMBL/GenBank/DDBJ databases">
        <title>Chlorella ohadii genome sequencing and assembly.</title>
        <authorList>
            <person name="Murik O."/>
            <person name="Treves H."/>
            <person name="Kedem I."/>
            <person name="Shotland Y."/>
            <person name="Kaplan A."/>
        </authorList>
    </citation>
    <scope>NUCLEOTIDE SEQUENCE</scope>
    <source>
        <strain evidence="2">1</strain>
    </source>
</reference>
<protein>
    <submittedName>
        <fullName evidence="2">Uncharacterized protein</fullName>
    </submittedName>
</protein>
<evidence type="ECO:0000313" key="2">
    <source>
        <dbReference type="EMBL" id="KAI7836971.1"/>
    </source>
</evidence>
<dbReference type="Gene3D" id="2.40.160.120">
    <property type="match status" value="1"/>
</dbReference>
<dbReference type="EMBL" id="JADXDR010000168">
    <property type="protein sequence ID" value="KAI7836971.1"/>
    <property type="molecule type" value="Genomic_DNA"/>
</dbReference>
<evidence type="ECO:0000256" key="1">
    <source>
        <dbReference type="SAM" id="MobiDB-lite"/>
    </source>
</evidence>
<sequence>MASAAPGGPRAVFKPAGGRNKAAAPDHTKQARARAAVVPGGRSVACHTAAAHGEVASDPAASTAVSPLQQDRHTTLSGLLLRAEAAPDPLERMLAVCRALLYATTDLLRPGRSFGDTPTSILGQHYLSKRQLAEKHRGDTMQHAKYTAAAVAVAGPSATQASAAPAATLQLRLTPSAVARQQQGGKRDKLPGGSKADKGGSTGQPPAWVECALEGEVVVTFPRHAETYTCSLPALVLAAPLAQDCPLDLAGTLAIGCEGTGLAAELVFRPFRGGAVQGAVGVLSGKGHQAVASITGSWQGTVTAESVEGSGVLFDAAQFAPPLALTINLAEPGPRAATRLWTALLESLVFVTAAEGKRAGELALQTMRLRQTLALMLPDACFSAQEGKRAEELAAALPPHLRHSLLYEIESSGLKPKAAAAAEEEAAAATATGEPGAGLLPPCVLAHRSSYGGLTYQLHYRVQPVA</sequence>